<feature type="transmembrane region" description="Helical" evidence="11">
    <location>
        <begin position="494"/>
        <end position="517"/>
    </location>
</feature>
<dbReference type="Pfam" id="PF00002">
    <property type="entry name" value="7tm_2"/>
    <property type="match status" value="1"/>
</dbReference>
<comment type="subcellular location">
    <subcellularLocation>
        <location evidence="1">Cell membrane</location>
        <topology evidence="1">Multi-pass membrane protein</topology>
    </subcellularLocation>
</comment>
<feature type="domain" description="G-protein coupled receptors family 2 profile 1" evidence="13">
    <location>
        <begin position="180"/>
        <end position="261"/>
    </location>
</feature>
<dbReference type="Pfam" id="PF02793">
    <property type="entry name" value="HRM"/>
    <property type="match status" value="1"/>
</dbReference>
<keyword evidence="12" id="KW-0732">Signal</keyword>
<evidence type="ECO:0000313" key="15">
    <source>
        <dbReference type="Proteomes" id="UP001652582"/>
    </source>
</evidence>
<dbReference type="RefSeq" id="XP_052740503.1">
    <property type="nucleotide sequence ID" value="XM_052884543.1"/>
</dbReference>
<dbReference type="InterPro" id="IPR036445">
    <property type="entry name" value="GPCR_2_extracell_dom_sf"/>
</dbReference>
<evidence type="ECO:0000256" key="9">
    <source>
        <dbReference type="ARBA" id="ARBA00023180"/>
    </source>
</evidence>
<evidence type="ECO:0000256" key="5">
    <source>
        <dbReference type="ARBA" id="ARBA00022989"/>
    </source>
</evidence>
<evidence type="ECO:0000259" key="13">
    <source>
        <dbReference type="PROSITE" id="PS50227"/>
    </source>
</evidence>
<feature type="transmembrane region" description="Helical" evidence="11">
    <location>
        <begin position="384"/>
        <end position="407"/>
    </location>
</feature>
<dbReference type="PANTHER" id="PTHR45620:SF42">
    <property type="entry name" value="G-PROTEIN COUPLED RECEPTOR SEB-2"/>
    <property type="match status" value="1"/>
</dbReference>
<keyword evidence="9" id="KW-0325">Glycoprotein</keyword>
<evidence type="ECO:0000256" key="8">
    <source>
        <dbReference type="ARBA" id="ARBA00023170"/>
    </source>
</evidence>
<dbReference type="InterPro" id="IPR000832">
    <property type="entry name" value="GPCR_2_secretin-like"/>
</dbReference>
<dbReference type="PROSITE" id="PS00650">
    <property type="entry name" value="G_PROTEIN_RECEP_F2_2"/>
    <property type="match status" value="1"/>
</dbReference>
<dbReference type="PANTHER" id="PTHR45620">
    <property type="entry name" value="PDF RECEPTOR-LIKE PROTEIN-RELATED"/>
    <property type="match status" value="1"/>
</dbReference>
<dbReference type="GeneID" id="112055202"/>
<reference evidence="16" key="1">
    <citation type="submission" date="2025-08" db="UniProtKB">
        <authorList>
            <consortium name="RefSeq"/>
        </authorList>
    </citation>
    <scope>IDENTIFICATION</scope>
</reference>
<protein>
    <submittedName>
        <fullName evidence="16">Uncharacterized protein LOC112055202</fullName>
    </submittedName>
</protein>
<evidence type="ECO:0000256" key="6">
    <source>
        <dbReference type="ARBA" id="ARBA00023040"/>
    </source>
</evidence>
<organism evidence="15 16">
    <name type="scientific">Bicyclus anynana</name>
    <name type="common">Squinting bush brown butterfly</name>
    <dbReference type="NCBI Taxonomy" id="110368"/>
    <lineage>
        <taxon>Eukaryota</taxon>
        <taxon>Metazoa</taxon>
        <taxon>Ecdysozoa</taxon>
        <taxon>Arthropoda</taxon>
        <taxon>Hexapoda</taxon>
        <taxon>Insecta</taxon>
        <taxon>Pterygota</taxon>
        <taxon>Neoptera</taxon>
        <taxon>Endopterygota</taxon>
        <taxon>Lepidoptera</taxon>
        <taxon>Glossata</taxon>
        <taxon>Ditrysia</taxon>
        <taxon>Papilionoidea</taxon>
        <taxon>Nymphalidae</taxon>
        <taxon>Satyrinae</taxon>
        <taxon>Satyrini</taxon>
        <taxon>Mycalesina</taxon>
        <taxon>Bicyclus</taxon>
    </lineage>
</organism>
<gene>
    <name evidence="16" type="primary">LOC112055202</name>
</gene>
<feature type="chain" id="PRO_5046963612" evidence="12">
    <location>
        <begin position="22"/>
        <end position="788"/>
    </location>
</feature>
<comment type="similarity">
    <text evidence="2">Belongs to the G-protein coupled receptor 2 family.</text>
</comment>
<evidence type="ECO:0000259" key="14">
    <source>
        <dbReference type="PROSITE" id="PS50261"/>
    </source>
</evidence>
<accession>A0ABM3LN73</accession>
<dbReference type="PROSITE" id="PS00649">
    <property type="entry name" value="G_PROTEIN_RECEP_F2_1"/>
    <property type="match status" value="1"/>
</dbReference>
<proteinExistence type="inferred from homology"/>
<keyword evidence="6" id="KW-0297">G-protein coupled receptor</keyword>
<dbReference type="InterPro" id="IPR050332">
    <property type="entry name" value="GPCR_2"/>
</dbReference>
<dbReference type="PRINTS" id="PR00249">
    <property type="entry name" value="GPCRSECRETIN"/>
</dbReference>
<dbReference type="Gene3D" id="4.10.1240.10">
    <property type="entry name" value="GPCR, family 2, extracellular hormone receptor domain"/>
    <property type="match status" value="1"/>
</dbReference>
<dbReference type="Gene3D" id="1.20.1070.10">
    <property type="entry name" value="Rhodopsin 7-helix transmembrane proteins"/>
    <property type="match status" value="1"/>
</dbReference>
<keyword evidence="8" id="KW-0675">Receptor</keyword>
<feature type="transmembrane region" description="Helical" evidence="11">
    <location>
        <begin position="267"/>
        <end position="291"/>
    </location>
</feature>
<feature type="signal peptide" evidence="12">
    <location>
        <begin position="1"/>
        <end position="21"/>
    </location>
</feature>
<dbReference type="PROSITE" id="PS50227">
    <property type="entry name" value="G_PROTEIN_RECEP_F2_3"/>
    <property type="match status" value="1"/>
</dbReference>
<feature type="transmembrane region" description="Helical" evidence="11">
    <location>
        <begin position="427"/>
        <end position="448"/>
    </location>
</feature>
<evidence type="ECO:0000256" key="1">
    <source>
        <dbReference type="ARBA" id="ARBA00004651"/>
    </source>
</evidence>
<evidence type="ECO:0000256" key="7">
    <source>
        <dbReference type="ARBA" id="ARBA00023136"/>
    </source>
</evidence>
<evidence type="ECO:0000256" key="11">
    <source>
        <dbReference type="SAM" id="Phobius"/>
    </source>
</evidence>
<evidence type="ECO:0000313" key="16">
    <source>
        <dbReference type="RefSeq" id="XP_052740503.1"/>
    </source>
</evidence>
<dbReference type="InterPro" id="IPR017981">
    <property type="entry name" value="GPCR_2-like_7TM"/>
</dbReference>
<evidence type="ECO:0000256" key="10">
    <source>
        <dbReference type="ARBA" id="ARBA00023224"/>
    </source>
</evidence>
<keyword evidence="4 11" id="KW-0812">Transmembrane</keyword>
<dbReference type="SUPFAM" id="SSF111418">
    <property type="entry name" value="Hormone receptor domain"/>
    <property type="match status" value="1"/>
</dbReference>
<evidence type="ECO:0000256" key="12">
    <source>
        <dbReference type="SAM" id="SignalP"/>
    </source>
</evidence>
<feature type="domain" description="G-protein coupled receptors family 2 profile 2" evidence="14">
    <location>
        <begin position="266"/>
        <end position="518"/>
    </location>
</feature>
<evidence type="ECO:0000256" key="3">
    <source>
        <dbReference type="ARBA" id="ARBA00022475"/>
    </source>
</evidence>
<feature type="transmembrane region" description="Helical" evidence="11">
    <location>
        <begin position="460"/>
        <end position="482"/>
    </location>
</feature>
<keyword evidence="10" id="KW-0807">Transducer</keyword>
<keyword evidence="15" id="KW-1185">Reference proteome</keyword>
<keyword evidence="5 11" id="KW-1133">Transmembrane helix</keyword>
<name>A0ABM3LN73_BICAN</name>
<dbReference type="Proteomes" id="UP001652582">
    <property type="component" value="Chromosome 12"/>
</dbReference>
<sequence>MMWRVIKLLNFVLCLRTVCDAQVVESHYIDGLTSEKMQSSVWHQRTPRLAVHSNNQLECERPSIYFCEEPPNMIPVESTKSCNYRNIWYHEQVYRWVAGRGCLLFTPDFLFVAGRNTINLNTGCVYGNLFAPCLEVMREDGTCACFPFDPSLQEVARAVRKALVPSIHGRWERCFYGAVDCCSHFTNWDNSVPEDNNQCPPTFDGWTCWHPAQNVTVARAVCPEFAYSNSGPTCHHFSHKECHSHGAWELQTDYTTCSITPRLLRRYNYYIGILAFSVATSFPAICIFICYKRLRVTRVALHRNLLIAIVVRNIIVIISRNEIYIDELTNAGETIMSQNGVACRVLSFAERLAGNAVFVCMLLEGIYLHRLIVTVFKQKLNMKILYCVGVFYAVLPVIAWSVVMSLFNDHSCWLVYTMDNVQWIIDAPRLLILAINLVLYIDVLRILFTKIRNNENATQLSTVKATLFLMPIFGVQFLFTVFRPYTTNCDVEQFYYIVAYTVEGLQGFIVALLYCYVNKEVHALMKATYKKAENTITTRFKGSKYYPRISVDPKTDRRFTYTSALTTTKTDDTKNHYTTMEPKLHVAEIISIQDTERLAEFLDPVYETINNCVNTEGYDWLKRSNADKDLEVLPSRFNIDDYYGFTNASSISITCPEWLRRVSSSSSSSIYNSTPVSCNVIQEEVSRDTNNIEETPSCENIEDNKEDNRPKSNEYEIVANTKSNNIDNVIESVNCHHQCVTDLELDCGHYDNMLDEIIQCMKTDDVKLDPDVLTPNRSEDDKIVFMDD</sequence>
<dbReference type="InterPro" id="IPR001879">
    <property type="entry name" value="GPCR_2_extracellular_dom"/>
</dbReference>
<evidence type="ECO:0000256" key="4">
    <source>
        <dbReference type="ARBA" id="ARBA00022692"/>
    </source>
</evidence>
<dbReference type="InterPro" id="IPR017983">
    <property type="entry name" value="GPCR_2_secretin-like_CS"/>
</dbReference>
<keyword evidence="7 11" id="KW-0472">Membrane</keyword>
<keyword evidence="3" id="KW-1003">Cell membrane</keyword>
<evidence type="ECO:0000256" key="2">
    <source>
        <dbReference type="ARBA" id="ARBA00005314"/>
    </source>
</evidence>
<dbReference type="PROSITE" id="PS50261">
    <property type="entry name" value="G_PROTEIN_RECEP_F2_4"/>
    <property type="match status" value="1"/>
</dbReference>